<organism evidence="2 3">
    <name type="scientific">Lentibacillus salicampi</name>
    <dbReference type="NCBI Taxonomy" id="175306"/>
    <lineage>
        <taxon>Bacteria</taxon>
        <taxon>Bacillati</taxon>
        <taxon>Bacillota</taxon>
        <taxon>Bacilli</taxon>
        <taxon>Bacillales</taxon>
        <taxon>Bacillaceae</taxon>
        <taxon>Lentibacillus</taxon>
    </lineage>
</organism>
<dbReference type="Proteomes" id="UP000298484">
    <property type="component" value="Unassembled WGS sequence"/>
</dbReference>
<comment type="caution">
    <text evidence="2">The sequence shown here is derived from an EMBL/GenBank/DDBJ whole genome shotgun (WGS) entry which is preliminary data.</text>
</comment>
<proteinExistence type="predicted"/>
<evidence type="ECO:0000313" key="3">
    <source>
        <dbReference type="Proteomes" id="UP000298484"/>
    </source>
</evidence>
<name>A0A4Y9A777_9BACI</name>
<protein>
    <submittedName>
        <fullName evidence="2">Uncharacterized protein</fullName>
    </submittedName>
</protein>
<dbReference type="EMBL" id="SRHY01000048">
    <property type="protein sequence ID" value="TFJ91553.1"/>
    <property type="molecule type" value="Genomic_DNA"/>
</dbReference>
<reference evidence="2 3" key="1">
    <citation type="submission" date="2019-03" db="EMBL/GenBank/DDBJ databases">
        <title>Genome sequence of Lentibacillus salicampi ATCC BAA-719.</title>
        <authorList>
            <person name="Maclea K.S."/>
            <person name="Simoes Junior M."/>
        </authorList>
    </citation>
    <scope>NUCLEOTIDE SEQUENCE [LARGE SCALE GENOMIC DNA]</scope>
    <source>
        <strain evidence="2 3">ATCC BAA-719</strain>
    </source>
</reference>
<evidence type="ECO:0000313" key="2">
    <source>
        <dbReference type="EMBL" id="TFJ91553.1"/>
    </source>
</evidence>
<feature type="compositionally biased region" description="Basic and acidic residues" evidence="1">
    <location>
        <begin position="121"/>
        <end position="134"/>
    </location>
</feature>
<evidence type="ECO:0000256" key="1">
    <source>
        <dbReference type="SAM" id="MobiDB-lite"/>
    </source>
</evidence>
<dbReference type="OrthoDB" id="2960649at2"/>
<gene>
    <name evidence="2" type="ORF">E4U82_17095</name>
</gene>
<feature type="compositionally biased region" description="Basic and acidic residues" evidence="1">
    <location>
        <begin position="87"/>
        <end position="99"/>
    </location>
</feature>
<dbReference type="RefSeq" id="WP_135111391.1">
    <property type="nucleotide sequence ID" value="NZ_SRHY01000048.1"/>
</dbReference>
<sequence>MRMKDKLLANVEAVKQGDNAFEAFKKRFFTVMGDQLDMTDDQLRQIYDGMSPTIETSIYAEMEEVLAAIRNAYHALVNWVTEETAKASEKHGDQSDKHANVGTLGSHRSFSKHKQPNHPVTDTDEKQSKGESSKQDAIQRYMSDEKSFKRFVTHVVTNYQSLPKQRIEVLVFKHEGYQHLELTLFGETFIQQYGFRTAYHLHNELMKAFHTTFDDLLAKGTVLTSDQAIQEQVLAPVLKRFEAKIVVKVGDDDEQAESL</sequence>
<feature type="region of interest" description="Disordered" evidence="1">
    <location>
        <begin position="87"/>
        <end position="137"/>
    </location>
</feature>
<dbReference type="AlphaFoldDB" id="A0A4Y9A777"/>
<keyword evidence="3" id="KW-1185">Reference proteome</keyword>
<accession>A0A4Y9A777</accession>